<protein>
    <recommendedName>
        <fullName evidence="13">Beta-glucuronidase C-terminal domain-containing protein</fullName>
    </recommendedName>
</protein>
<evidence type="ECO:0000256" key="8">
    <source>
        <dbReference type="ARBA" id="ARBA00023228"/>
    </source>
</evidence>
<dbReference type="GO" id="GO:0005576">
    <property type="term" value="C:extracellular region"/>
    <property type="evidence" value="ECO:0007669"/>
    <property type="project" value="UniProtKB-SubCell"/>
</dbReference>
<dbReference type="HOGENOM" id="CLU_021823_3_0_1"/>
<evidence type="ECO:0000256" key="6">
    <source>
        <dbReference type="ARBA" id="ARBA00023136"/>
    </source>
</evidence>
<keyword evidence="12" id="KW-1185">Reference proteome</keyword>
<reference evidence="11" key="3">
    <citation type="submission" date="2020-12" db="UniProtKB">
        <authorList>
            <consortium name="EnsemblPlants"/>
        </authorList>
    </citation>
    <scope>IDENTIFICATION</scope>
</reference>
<dbReference type="EnsemblPlants" id="Pp3c12_23710V3.3">
    <property type="protein sequence ID" value="Pp3c12_23710V3.3"/>
    <property type="gene ID" value="Pp3c12_23710"/>
</dbReference>
<dbReference type="GO" id="GO:0005765">
    <property type="term" value="C:lysosomal membrane"/>
    <property type="evidence" value="ECO:0007669"/>
    <property type="project" value="UniProtKB-SubCell"/>
</dbReference>
<dbReference type="FunCoup" id="A9STU2">
    <property type="interactions" value="158"/>
</dbReference>
<keyword evidence="4" id="KW-0732">Signal</keyword>
<dbReference type="GeneID" id="112289377"/>
<evidence type="ECO:0008006" key="13">
    <source>
        <dbReference type="Google" id="ProtNLM"/>
    </source>
</evidence>
<dbReference type="OMA" id="NITVPAC"/>
<dbReference type="InterPro" id="IPR017853">
    <property type="entry name" value="GH"/>
</dbReference>
<evidence type="ECO:0000256" key="3">
    <source>
        <dbReference type="ARBA" id="ARBA00022525"/>
    </source>
</evidence>
<dbReference type="KEGG" id="ppp:112289377"/>
<gene>
    <name evidence="11" type="primary">LOC112289377</name>
</gene>
<evidence type="ECO:0000256" key="7">
    <source>
        <dbReference type="ARBA" id="ARBA00023180"/>
    </source>
</evidence>
<comment type="function">
    <text evidence="10">Endoglycosidase which is a cell surface and extracellular matrix-degrading enzyme. Cleaves heparan sulfate proteoglycans (HSPGs) into heparan sulfate side chains and core proteoglycans.</text>
</comment>
<keyword evidence="7" id="KW-0325">Glycoprotein</keyword>
<dbReference type="InParanoid" id="A9STU2"/>
<dbReference type="Gene3D" id="3.20.20.80">
    <property type="entry name" value="Glycosidases"/>
    <property type="match status" value="1"/>
</dbReference>
<dbReference type="Gramene" id="Pp3c12_23710V3.3">
    <property type="protein sequence ID" value="Pp3c12_23710V3.3"/>
    <property type="gene ID" value="Pp3c12_23710"/>
</dbReference>
<comment type="subcellular location">
    <subcellularLocation>
        <location evidence="9">Lysosome membrane</location>
        <topology evidence="9">Peripheral membrane protein</topology>
    </subcellularLocation>
    <subcellularLocation>
        <location evidence="1">Secreted</location>
    </subcellularLocation>
</comment>
<dbReference type="InterPro" id="IPR005199">
    <property type="entry name" value="Glyco_hydro_79"/>
</dbReference>
<dbReference type="SUPFAM" id="SSF51445">
    <property type="entry name" value="(Trans)glycosidases"/>
    <property type="match status" value="1"/>
</dbReference>
<evidence type="ECO:0000256" key="10">
    <source>
        <dbReference type="ARBA" id="ARBA00055929"/>
    </source>
</evidence>
<dbReference type="GO" id="GO:0004566">
    <property type="term" value="F:beta-glucuronidase activity"/>
    <property type="evidence" value="ECO:0000318"/>
    <property type="project" value="GO_Central"/>
</dbReference>
<dbReference type="PANTHER" id="PTHR14363">
    <property type="entry name" value="HEPARANASE-RELATED"/>
    <property type="match status" value="1"/>
</dbReference>
<evidence type="ECO:0000256" key="5">
    <source>
        <dbReference type="ARBA" id="ARBA00022801"/>
    </source>
</evidence>
<dbReference type="FunFam" id="3.20.20.80:FF:000023">
    <property type="entry name" value="heparanase-like protein 3"/>
    <property type="match status" value="1"/>
</dbReference>
<dbReference type="AlphaFoldDB" id="A9STU2"/>
<keyword evidence="6" id="KW-0472">Membrane</keyword>
<keyword evidence="5" id="KW-0378">Hydrolase</keyword>
<name>A9STU2_PHYPA</name>
<dbReference type="eggNOG" id="ENOG502QQST">
    <property type="taxonomic scope" value="Eukaryota"/>
</dbReference>
<dbReference type="EMBL" id="ABEU02000012">
    <property type="status" value="NOT_ANNOTATED_CDS"/>
    <property type="molecule type" value="Genomic_DNA"/>
</dbReference>
<evidence type="ECO:0000256" key="2">
    <source>
        <dbReference type="ARBA" id="ARBA00009800"/>
    </source>
</evidence>
<dbReference type="OrthoDB" id="726732at2759"/>
<reference evidence="11 12" key="2">
    <citation type="journal article" date="2018" name="Plant J.">
        <title>The Physcomitrella patens chromosome-scale assembly reveals moss genome structure and evolution.</title>
        <authorList>
            <person name="Lang D."/>
            <person name="Ullrich K.K."/>
            <person name="Murat F."/>
            <person name="Fuchs J."/>
            <person name="Jenkins J."/>
            <person name="Haas F.B."/>
            <person name="Piednoel M."/>
            <person name="Gundlach H."/>
            <person name="Van Bel M."/>
            <person name="Meyberg R."/>
            <person name="Vives C."/>
            <person name="Morata J."/>
            <person name="Symeonidi A."/>
            <person name="Hiss M."/>
            <person name="Muchero W."/>
            <person name="Kamisugi Y."/>
            <person name="Saleh O."/>
            <person name="Blanc G."/>
            <person name="Decker E.L."/>
            <person name="van Gessel N."/>
            <person name="Grimwood J."/>
            <person name="Hayes R.D."/>
            <person name="Graham S.W."/>
            <person name="Gunter L.E."/>
            <person name="McDaniel S.F."/>
            <person name="Hoernstein S.N.W."/>
            <person name="Larsson A."/>
            <person name="Li F.W."/>
            <person name="Perroud P.F."/>
            <person name="Phillips J."/>
            <person name="Ranjan P."/>
            <person name="Rokshar D.S."/>
            <person name="Rothfels C.J."/>
            <person name="Schneider L."/>
            <person name="Shu S."/>
            <person name="Stevenson D.W."/>
            <person name="Thummler F."/>
            <person name="Tillich M."/>
            <person name="Villarreal Aguilar J.C."/>
            <person name="Widiez T."/>
            <person name="Wong G.K."/>
            <person name="Wymore A."/>
            <person name="Zhang Y."/>
            <person name="Zimmer A.D."/>
            <person name="Quatrano R.S."/>
            <person name="Mayer K.F.X."/>
            <person name="Goodstein D."/>
            <person name="Casacuberta J.M."/>
            <person name="Vandepoele K."/>
            <person name="Reski R."/>
            <person name="Cuming A.C."/>
            <person name="Tuskan G.A."/>
            <person name="Maumus F."/>
            <person name="Salse J."/>
            <person name="Schmutz J."/>
            <person name="Rensing S.A."/>
        </authorList>
    </citation>
    <scope>NUCLEOTIDE SEQUENCE [LARGE SCALE GENOMIC DNA]</scope>
    <source>
        <strain evidence="11 12">cv. Gransden 2004</strain>
    </source>
</reference>
<proteinExistence type="inferred from homology"/>
<accession>A9STU2</accession>
<dbReference type="Pfam" id="PF03662">
    <property type="entry name" value="Glyco_hydro_79n"/>
    <property type="match status" value="1"/>
</dbReference>
<sequence>MESTHEHPSFIRLIRWLVWVSVLVSASAKHDSCSNSKKSCAKNDGDDGILVVEVEGSAILATTDEAFICATLDWWPPDKCDYGTCSWGQSSLLNLDLANPLLEKSLKALQPFRIRLGGTLQDHIVYDIGLSPSQSCLPIVKDGTDMFGFREGCLSMERWIALNTLFSKTGSLAVFGLNALINRPQVGGVWGPWDSSNARDFIKFTIDQDIQVDAWELGNELTANGVGTSISAEQYARDVMELRLIIDSLYEGFTRRPLLVAPDGFFNPQWFTRFLNASGPGVVDVVTRHIYNLGPGVSNDLVEKILNSTYLDNELGHFRAVQEILQTSATSASAWVGEAGGAYNSGHHLVTDAFVFSFWYLDQLGMAASFNNKVYCRQSLIGGNYGLLNTTSYKPNPDMYSALLWKRLMGTKVLGTTLKGYPQLRTYTHCQQGSTDGVTMMLINLSNSTVNVIANLLSHPKNKPLSHGEKKLKYQLIPKTSKGSRPDLVRFEYHLSAPQQDLHSQTTLLNGVPLELTSTGDFPSMDPVVKENSSPVSIPPLSIVFVVLSDAKVSICSTQQRG</sequence>
<dbReference type="PANTHER" id="PTHR14363:SF17">
    <property type="entry name" value="HEPARANASE-LIKE PROTEIN 3"/>
    <property type="match status" value="1"/>
</dbReference>
<dbReference type="RefSeq" id="XP_024390308.1">
    <property type="nucleotide sequence ID" value="XM_024534540.2"/>
</dbReference>
<keyword evidence="3" id="KW-0964">Secreted</keyword>
<evidence type="ECO:0000256" key="4">
    <source>
        <dbReference type="ARBA" id="ARBA00022729"/>
    </source>
</evidence>
<comment type="similarity">
    <text evidence="2">Belongs to the glycosyl hydrolase 79 family.</text>
</comment>
<evidence type="ECO:0000313" key="11">
    <source>
        <dbReference type="EnsemblPlants" id="Pp3c12_23710V3.3"/>
    </source>
</evidence>
<evidence type="ECO:0000256" key="1">
    <source>
        <dbReference type="ARBA" id="ARBA00004613"/>
    </source>
</evidence>
<keyword evidence="8" id="KW-0458">Lysosome</keyword>
<evidence type="ECO:0000313" key="12">
    <source>
        <dbReference type="Proteomes" id="UP000006727"/>
    </source>
</evidence>
<organism evidence="11 12">
    <name type="scientific">Physcomitrium patens</name>
    <name type="common">Spreading-leaved earth moss</name>
    <name type="synonym">Physcomitrella patens</name>
    <dbReference type="NCBI Taxonomy" id="3218"/>
    <lineage>
        <taxon>Eukaryota</taxon>
        <taxon>Viridiplantae</taxon>
        <taxon>Streptophyta</taxon>
        <taxon>Embryophyta</taxon>
        <taxon>Bryophyta</taxon>
        <taxon>Bryophytina</taxon>
        <taxon>Bryopsida</taxon>
        <taxon>Funariidae</taxon>
        <taxon>Funariales</taxon>
        <taxon>Funariaceae</taxon>
        <taxon>Physcomitrium</taxon>
    </lineage>
</organism>
<evidence type="ECO:0000256" key="9">
    <source>
        <dbReference type="ARBA" id="ARBA00023765"/>
    </source>
</evidence>
<dbReference type="Proteomes" id="UP000006727">
    <property type="component" value="Chromosome 12"/>
</dbReference>
<reference evidence="11 12" key="1">
    <citation type="journal article" date="2008" name="Science">
        <title>The Physcomitrella genome reveals evolutionary insights into the conquest of land by plants.</title>
        <authorList>
            <person name="Rensing S."/>
            <person name="Lang D."/>
            <person name="Zimmer A."/>
            <person name="Terry A."/>
            <person name="Salamov A."/>
            <person name="Shapiro H."/>
            <person name="Nishiyama T."/>
            <person name="Perroud P.-F."/>
            <person name="Lindquist E."/>
            <person name="Kamisugi Y."/>
            <person name="Tanahashi T."/>
            <person name="Sakakibara K."/>
            <person name="Fujita T."/>
            <person name="Oishi K."/>
            <person name="Shin-I T."/>
            <person name="Kuroki Y."/>
            <person name="Toyoda A."/>
            <person name="Suzuki Y."/>
            <person name="Hashimoto A."/>
            <person name="Yamaguchi K."/>
            <person name="Sugano A."/>
            <person name="Kohara Y."/>
            <person name="Fujiyama A."/>
            <person name="Anterola A."/>
            <person name="Aoki S."/>
            <person name="Ashton N."/>
            <person name="Barbazuk W.B."/>
            <person name="Barker E."/>
            <person name="Bennetzen J."/>
            <person name="Bezanilla M."/>
            <person name="Blankenship R."/>
            <person name="Cho S.H."/>
            <person name="Dutcher S."/>
            <person name="Estelle M."/>
            <person name="Fawcett J.A."/>
            <person name="Gundlach H."/>
            <person name="Hanada K."/>
            <person name="Heyl A."/>
            <person name="Hicks K.A."/>
            <person name="Hugh J."/>
            <person name="Lohr M."/>
            <person name="Mayer K."/>
            <person name="Melkozernov A."/>
            <person name="Murata T."/>
            <person name="Nelson D."/>
            <person name="Pils B."/>
            <person name="Prigge M."/>
            <person name="Reiss B."/>
            <person name="Renner T."/>
            <person name="Rombauts S."/>
            <person name="Rushton P."/>
            <person name="Sanderfoot A."/>
            <person name="Schween G."/>
            <person name="Shiu S.-H."/>
            <person name="Stueber K."/>
            <person name="Theodoulou F.L."/>
            <person name="Tu H."/>
            <person name="Van de Peer Y."/>
            <person name="Verrier P.J."/>
            <person name="Waters E."/>
            <person name="Wood A."/>
            <person name="Yang L."/>
            <person name="Cove D."/>
            <person name="Cuming A."/>
            <person name="Hasebe M."/>
            <person name="Lucas S."/>
            <person name="Mishler D.B."/>
            <person name="Reski R."/>
            <person name="Grigoriev I."/>
            <person name="Quatrano R.S."/>
            <person name="Boore J.L."/>
        </authorList>
    </citation>
    <scope>NUCLEOTIDE SEQUENCE [LARGE SCALE GENOMIC DNA]</scope>
    <source>
        <strain evidence="11 12">cv. Gransden 2004</strain>
    </source>
</reference>